<comment type="caution">
    <text evidence="1">The sequence shown here is derived from an EMBL/GenBank/DDBJ whole genome shotgun (WGS) entry which is preliminary data.</text>
</comment>
<dbReference type="Proteomes" id="UP000028863">
    <property type="component" value="Unassembled WGS sequence"/>
</dbReference>
<reference evidence="1" key="1">
    <citation type="submission" date="2014-03" db="EMBL/GenBank/DDBJ databases">
        <title>Draft genome sequencing of Oceanobacillus picturae strain S1 isolated from human gut.</title>
        <authorList>
            <person name="Croce O."/>
            <person name="Lagier J.C."/>
            <person name="Raoult D."/>
        </authorList>
    </citation>
    <scope>NUCLEOTIDE SEQUENCE [LARGE SCALE GENOMIC DNA]</scope>
    <source>
        <strain evidence="1">S1</strain>
    </source>
</reference>
<proteinExistence type="predicted"/>
<evidence type="ECO:0000313" key="2">
    <source>
        <dbReference type="Proteomes" id="UP000028863"/>
    </source>
</evidence>
<keyword evidence="2" id="KW-1185">Reference proteome</keyword>
<reference evidence="1" key="2">
    <citation type="submission" date="2014-03" db="EMBL/GenBank/DDBJ databases">
        <authorList>
            <person name="Urmite Genomes"/>
        </authorList>
    </citation>
    <scope>NUCLEOTIDE SEQUENCE</scope>
    <source>
        <strain evidence="1">S1</strain>
    </source>
</reference>
<evidence type="ECO:0000313" key="1">
    <source>
        <dbReference type="EMBL" id="CDO04376.1"/>
    </source>
</evidence>
<name>W9AP04_9BACI</name>
<organism evidence="1 2">
    <name type="scientific">Oceanobacillus picturae</name>
    <dbReference type="NCBI Taxonomy" id="171693"/>
    <lineage>
        <taxon>Bacteria</taxon>
        <taxon>Bacillati</taxon>
        <taxon>Bacillota</taxon>
        <taxon>Bacilli</taxon>
        <taxon>Bacillales</taxon>
        <taxon>Bacillaceae</taxon>
        <taxon>Oceanobacillus</taxon>
    </lineage>
</organism>
<sequence>MECDFSYDYKNYKCVIKKEDEKDREVRGGVALSTGTYAINT</sequence>
<gene>
    <name evidence="1" type="ORF">BN988_02932</name>
</gene>
<accession>W9AP04</accession>
<dbReference type="STRING" id="171693.BN988_02932"/>
<dbReference type="AlphaFoldDB" id="W9AP04"/>
<dbReference type="eggNOG" id="ENOG5030Y86">
    <property type="taxonomic scope" value="Bacteria"/>
</dbReference>
<protein>
    <submittedName>
        <fullName evidence="1">Uncharacterized protein</fullName>
    </submittedName>
</protein>
<dbReference type="EMBL" id="CCAX010000002">
    <property type="protein sequence ID" value="CDO04376.1"/>
    <property type="molecule type" value="Genomic_DNA"/>
</dbReference>